<sequence length="185" mass="19666">MDQSPHTGQHRFLATLSLRRTLNALHSLTDGAHSPNSPDSPPHQRNRGLPLPLIVLGAAIAVVAASTTVWALSPWLELWPLLALALTMAGAAMVSGIIAMTPFMVSMTWSAQGSPTGRAWVPPTALTFAACALPLLSPSPPWWNALGFWVLLLSAALASAYLALPALGRDIELDQARSNWEAHQG</sequence>
<dbReference type="RefSeq" id="WP_184363268.1">
    <property type="nucleotide sequence ID" value="NZ_BAAAKM010000044.1"/>
</dbReference>
<dbReference type="Proteomes" id="UP000579647">
    <property type="component" value="Unassembled WGS sequence"/>
</dbReference>
<feature type="transmembrane region" description="Helical" evidence="1">
    <location>
        <begin position="142"/>
        <end position="164"/>
    </location>
</feature>
<evidence type="ECO:0000313" key="2">
    <source>
        <dbReference type="EMBL" id="MBB5490204.1"/>
    </source>
</evidence>
<dbReference type="EMBL" id="JACHDO010000001">
    <property type="protein sequence ID" value="MBB5490204.1"/>
    <property type="molecule type" value="Genomic_DNA"/>
</dbReference>
<feature type="transmembrane region" description="Helical" evidence="1">
    <location>
        <begin position="51"/>
        <end position="72"/>
    </location>
</feature>
<keyword evidence="1" id="KW-0472">Membrane</keyword>
<gene>
    <name evidence="2" type="ORF">HNR07_001341</name>
</gene>
<name>A0A840W2L2_9ACTN</name>
<keyword evidence="1" id="KW-0812">Transmembrane</keyword>
<dbReference type="AlphaFoldDB" id="A0A840W2L2"/>
<reference evidence="2 3" key="1">
    <citation type="submission" date="2020-08" db="EMBL/GenBank/DDBJ databases">
        <title>Sequencing the genomes of 1000 actinobacteria strains.</title>
        <authorList>
            <person name="Klenk H.-P."/>
        </authorList>
    </citation>
    <scope>NUCLEOTIDE SEQUENCE [LARGE SCALE GENOMIC DNA]</scope>
    <source>
        <strain evidence="2 3">DSM 44598</strain>
    </source>
</reference>
<feature type="transmembrane region" description="Helical" evidence="1">
    <location>
        <begin position="78"/>
        <end position="105"/>
    </location>
</feature>
<keyword evidence="3" id="KW-1185">Reference proteome</keyword>
<accession>A0A840W2L2</accession>
<organism evidence="2 3">
    <name type="scientific">Nocardiopsis metallicus</name>
    <dbReference type="NCBI Taxonomy" id="179819"/>
    <lineage>
        <taxon>Bacteria</taxon>
        <taxon>Bacillati</taxon>
        <taxon>Actinomycetota</taxon>
        <taxon>Actinomycetes</taxon>
        <taxon>Streptosporangiales</taxon>
        <taxon>Nocardiopsidaceae</taxon>
        <taxon>Nocardiopsis</taxon>
    </lineage>
</organism>
<proteinExistence type="predicted"/>
<evidence type="ECO:0000256" key="1">
    <source>
        <dbReference type="SAM" id="Phobius"/>
    </source>
</evidence>
<keyword evidence="1" id="KW-1133">Transmembrane helix</keyword>
<protein>
    <submittedName>
        <fullName evidence="2">Uncharacterized protein</fullName>
    </submittedName>
</protein>
<comment type="caution">
    <text evidence="2">The sequence shown here is derived from an EMBL/GenBank/DDBJ whole genome shotgun (WGS) entry which is preliminary data.</text>
</comment>
<evidence type="ECO:0000313" key="3">
    <source>
        <dbReference type="Proteomes" id="UP000579647"/>
    </source>
</evidence>